<reference evidence="2" key="1">
    <citation type="submission" date="2023-02" db="EMBL/GenBank/DDBJ databases">
        <title>Colletotrichum kahawae CIFC_Que2 genome sequencing and assembly.</title>
        <authorList>
            <person name="Baroncelli R."/>
        </authorList>
    </citation>
    <scope>NUCLEOTIDE SEQUENCE</scope>
    <source>
        <strain evidence="2">CIFC_Que2</strain>
    </source>
</reference>
<protein>
    <submittedName>
        <fullName evidence="2">Uncharacterized protein</fullName>
    </submittedName>
</protein>
<comment type="caution">
    <text evidence="2">The sequence shown here is derived from an EMBL/GenBank/DDBJ whole genome shotgun (WGS) entry which is preliminary data.</text>
</comment>
<dbReference type="EMBL" id="VYYT01000234">
    <property type="protein sequence ID" value="KAK2754182.1"/>
    <property type="molecule type" value="Genomic_DNA"/>
</dbReference>
<accession>A0AAD9Y987</accession>
<proteinExistence type="predicted"/>
<evidence type="ECO:0000256" key="1">
    <source>
        <dbReference type="SAM" id="Phobius"/>
    </source>
</evidence>
<keyword evidence="1" id="KW-0812">Transmembrane</keyword>
<dbReference type="Proteomes" id="UP001281614">
    <property type="component" value="Unassembled WGS sequence"/>
</dbReference>
<keyword evidence="1" id="KW-0472">Membrane</keyword>
<name>A0AAD9Y987_COLKA</name>
<gene>
    <name evidence="2" type="ORF">CKAH01_06120</name>
</gene>
<organism evidence="2 3">
    <name type="scientific">Colletotrichum kahawae</name>
    <name type="common">Coffee berry disease fungus</name>
    <dbReference type="NCBI Taxonomy" id="34407"/>
    <lineage>
        <taxon>Eukaryota</taxon>
        <taxon>Fungi</taxon>
        <taxon>Dikarya</taxon>
        <taxon>Ascomycota</taxon>
        <taxon>Pezizomycotina</taxon>
        <taxon>Sordariomycetes</taxon>
        <taxon>Hypocreomycetidae</taxon>
        <taxon>Glomerellales</taxon>
        <taxon>Glomerellaceae</taxon>
        <taxon>Colletotrichum</taxon>
        <taxon>Colletotrichum gloeosporioides species complex</taxon>
    </lineage>
</organism>
<evidence type="ECO:0000313" key="2">
    <source>
        <dbReference type="EMBL" id="KAK2754182.1"/>
    </source>
</evidence>
<dbReference type="AlphaFoldDB" id="A0AAD9Y987"/>
<keyword evidence="3" id="KW-1185">Reference proteome</keyword>
<feature type="transmembrane region" description="Helical" evidence="1">
    <location>
        <begin position="355"/>
        <end position="383"/>
    </location>
</feature>
<sequence>MADDAPSIFSLELTTKEQLNRLCQHLWDWKTCENCSHHQPCLLPICSWQRLSRLEPFFQYYKELAASYVSDAFVPQETPALRSHEDLLAIIHLINKRPNQKRADLVKEYFSSRNGSEEVLSADQQIALNIAVKVLLMMDCTVDGHVGGNFEMGGEPSVWHRHQSWEEFISATFPKRDHPSLDEEDKTAPDIKARLKATKLKKTAHLSSEGTNDIRNHLRLDQKTGVVEIFHHTTVLKEHLKASKASHYEGLRPLTALSNVSPRQLALETLDSLQKILFPLDNESRFMLRSLVSKRSFDPDCLSLEFPSYRLEHERDIKYQYWGSRLMDLCDEIENPKPRGLIDIWLEQRSKARHVMLATLVGVIIAIVLGILGLVVGIFQAWVAYEAWKHLVNGSS</sequence>
<keyword evidence="1" id="KW-1133">Transmembrane helix</keyword>
<evidence type="ECO:0000313" key="3">
    <source>
        <dbReference type="Proteomes" id="UP001281614"/>
    </source>
</evidence>